<keyword evidence="12" id="KW-1185">Reference proteome</keyword>
<dbReference type="EC" id="2.8.1.7" evidence="3"/>
<evidence type="ECO:0000256" key="3">
    <source>
        <dbReference type="ARBA" id="ARBA00012239"/>
    </source>
</evidence>
<dbReference type="GO" id="GO:0051536">
    <property type="term" value="F:iron-sulfur cluster binding"/>
    <property type="evidence" value="ECO:0007669"/>
    <property type="project" value="UniProtKB-KW"/>
</dbReference>
<evidence type="ECO:0000256" key="6">
    <source>
        <dbReference type="ARBA" id="ARBA00023004"/>
    </source>
</evidence>
<evidence type="ECO:0000256" key="2">
    <source>
        <dbReference type="ARBA" id="ARBA00006490"/>
    </source>
</evidence>
<evidence type="ECO:0000313" key="11">
    <source>
        <dbReference type="EMBL" id="CCG08728.1"/>
    </source>
</evidence>
<dbReference type="InterPro" id="IPR015424">
    <property type="entry name" value="PyrdxlP-dep_Trfase"/>
</dbReference>
<evidence type="ECO:0000256" key="7">
    <source>
        <dbReference type="ARBA" id="ARBA00023014"/>
    </source>
</evidence>
<dbReference type="InterPro" id="IPR020578">
    <property type="entry name" value="Aminotrans_V_PyrdxlP_BS"/>
</dbReference>
<comment type="cofactor">
    <cofactor evidence="1 9">
        <name>pyridoxal 5'-phosphate</name>
        <dbReference type="ChEBI" id="CHEBI:597326"/>
    </cofactor>
</comment>
<protein>
    <recommendedName>
        <fullName evidence="3">cysteine desulfurase</fullName>
        <ecNumber evidence="3">2.8.1.7</ecNumber>
    </recommendedName>
</protein>
<evidence type="ECO:0000256" key="8">
    <source>
        <dbReference type="ARBA" id="ARBA00050776"/>
    </source>
</evidence>
<keyword evidence="7" id="KW-0411">Iron-sulfur</keyword>
<dbReference type="HOGENOM" id="CLU_003433_0_1_5"/>
<evidence type="ECO:0000259" key="10">
    <source>
        <dbReference type="Pfam" id="PF00266"/>
    </source>
</evidence>
<evidence type="ECO:0000256" key="5">
    <source>
        <dbReference type="ARBA" id="ARBA00022898"/>
    </source>
</evidence>
<dbReference type="InterPro" id="IPR015422">
    <property type="entry name" value="PyrdxlP-dep_Trfase_small"/>
</dbReference>
<dbReference type="PANTHER" id="PTHR11601:SF34">
    <property type="entry name" value="CYSTEINE DESULFURASE"/>
    <property type="match status" value="1"/>
</dbReference>
<dbReference type="KEGG" id="rpm:RSPPHO_02102"/>
<feature type="domain" description="Aminotransferase class V" evidence="10">
    <location>
        <begin position="2"/>
        <end position="181"/>
    </location>
</feature>
<keyword evidence="4" id="KW-0479">Metal-binding</keyword>
<evidence type="ECO:0000256" key="1">
    <source>
        <dbReference type="ARBA" id="ARBA00001933"/>
    </source>
</evidence>
<evidence type="ECO:0000256" key="9">
    <source>
        <dbReference type="RuleBase" id="RU004504"/>
    </source>
</evidence>
<dbReference type="Gene3D" id="3.40.640.10">
    <property type="entry name" value="Type I PLP-dependent aspartate aminotransferase-like (Major domain)"/>
    <property type="match status" value="1"/>
</dbReference>
<dbReference type="InterPro" id="IPR000192">
    <property type="entry name" value="Aminotrans_V_dom"/>
</dbReference>
<dbReference type="GO" id="GO:0046872">
    <property type="term" value="F:metal ion binding"/>
    <property type="evidence" value="ECO:0007669"/>
    <property type="project" value="UniProtKB-KW"/>
</dbReference>
<dbReference type="EMBL" id="HE663493">
    <property type="protein sequence ID" value="CCG08728.1"/>
    <property type="molecule type" value="Genomic_DNA"/>
</dbReference>
<dbReference type="SUPFAM" id="SSF53383">
    <property type="entry name" value="PLP-dependent transferases"/>
    <property type="match status" value="1"/>
</dbReference>
<dbReference type="GO" id="GO:0031071">
    <property type="term" value="F:cysteine desulfurase activity"/>
    <property type="evidence" value="ECO:0007669"/>
    <property type="project" value="UniProtKB-EC"/>
</dbReference>
<dbReference type="PROSITE" id="PS00595">
    <property type="entry name" value="AA_TRANSFER_CLASS_5"/>
    <property type="match status" value="1"/>
</dbReference>
<keyword evidence="6" id="KW-0408">Iron</keyword>
<dbReference type="STRING" id="1150469.RSPPHO_02102"/>
<dbReference type="PANTHER" id="PTHR11601">
    <property type="entry name" value="CYSTEINE DESULFURYLASE FAMILY MEMBER"/>
    <property type="match status" value="1"/>
</dbReference>
<dbReference type="InterPro" id="IPR015421">
    <property type="entry name" value="PyrdxlP-dep_Trfase_major"/>
</dbReference>
<evidence type="ECO:0000256" key="4">
    <source>
        <dbReference type="ARBA" id="ARBA00022723"/>
    </source>
</evidence>
<reference evidence="11 12" key="1">
    <citation type="submission" date="2012-02" db="EMBL/GenBank/DDBJ databases">
        <title>Shotgun genome sequence of Phaeospirillum photometricum DSM 122.</title>
        <authorList>
            <person name="Duquesne K."/>
            <person name="Sturgis J."/>
        </authorList>
    </citation>
    <scope>NUCLEOTIDE SEQUENCE [LARGE SCALE GENOMIC DNA]</scope>
    <source>
        <strain evidence="12">DSM122</strain>
    </source>
</reference>
<dbReference type="AlphaFoldDB" id="H6SL63"/>
<gene>
    <name evidence="11" type="ORF">RSPPHO_02102</name>
</gene>
<evidence type="ECO:0000313" key="12">
    <source>
        <dbReference type="Proteomes" id="UP000033220"/>
    </source>
</evidence>
<dbReference type="Proteomes" id="UP000033220">
    <property type="component" value="Chromosome DSM 122"/>
</dbReference>
<dbReference type="Pfam" id="PF00266">
    <property type="entry name" value="Aminotran_5"/>
    <property type="match status" value="1"/>
</dbReference>
<dbReference type="PATRIC" id="fig|1150469.3.peg.2367"/>
<comment type="catalytic activity">
    <reaction evidence="8">
        <text>(sulfur carrier)-H + L-cysteine = (sulfur carrier)-SH + L-alanine</text>
        <dbReference type="Rhea" id="RHEA:43892"/>
        <dbReference type="Rhea" id="RHEA-COMP:14737"/>
        <dbReference type="Rhea" id="RHEA-COMP:14739"/>
        <dbReference type="ChEBI" id="CHEBI:29917"/>
        <dbReference type="ChEBI" id="CHEBI:35235"/>
        <dbReference type="ChEBI" id="CHEBI:57972"/>
        <dbReference type="ChEBI" id="CHEBI:64428"/>
        <dbReference type="EC" id="2.8.1.7"/>
    </reaction>
</comment>
<dbReference type="Gene3D" id="3.90.1150.10">
    <property type="entry name" value="Aspartate Aminotransferase, domain 1"/>
    <property type="match status" value="1"/>
</dbReference>
<comment type="similarity">
    <text evidence="2">Belongs to the class-V pyridoxal-phosphate-dependent aminotransferase family. NifS/IscS subfamily.</text>
</comment>
<keyword evidence="5" id="KW-0663">Pyridoxal phosphate</keyword>
<sequence length="195" mass="20437">MDLVAAGVDVATFSGHKLHGPQGSGVLVLTDPDDRRVSPLILGGGQEQGMRSGTQNVAAAVGLGRAAEVRAAHLEVMIAKMAAIRDCFERAILKLVPEAVVNGSRASRVPNTSNIRFPGIEGMALLAKLDEKGVAASLGSACSSGKPSPSHVLTAMQLSEDEAYASLRFSFSIFNTQKEVRLAAQIVADCLRDLQ</sequence>
<name>H6SL63_PARPM</name>
<accession>H6SL63</accession>
<organism evidence="11 12">
    <name type="scientific">Pararhodospirillum photometricum DSM 122</name>
    <dbReference type="NCBI Taxonomy" id="1150469"/>
    <lineage>
        <taxon>Bacteria</taxon>
        <taxon>Pseudomonadati</taxon>
        <taxon>Pseudomonadota</taxon>
        <taxon>Alphaproteobacteria</taxon>
        <taxon>Rhodospirillales</taxon>
        <taxon>Rhodospirillaceae</taxon>
        <taxon>Pararhodospirillum</taxon>
    </lineage>
</organism>
<proteinExistence type="inferred from homology"/>
<dbReference type="eggNOG" id="COG1104">
    <property type="taxonomic scope" value="Bacteria"/>
</dbReference>